<comment type="caution">
    <text evidence="4">The sequence shown here is derived from an EMBL/GenBank/DDBJ whole genome shotgun (WGS) entry which is preliminary data.</text>
</comment>
<gene>
    <name evidence="4" type="ORF">HAT2_00708</name>
</gene>
<dbReference type="EMBL" id="QQBG01000026">
    <property type="protein sequence ID" value="RDB31228.1"/>
    <property type="molecule type" value="Genomic_DNA"/>
</dbReference>
<dbReference type="InterPro" id="IPR029028">
    <property type="entry name" value="Alpha/beta_knot_MTases"/>
</dbReference>
<dbReference type="GO" id="GO:0003723">
    <property type="term" value="F:RNA binding"/>
    <property type="evidence" value="ECO:0007669"/>
    <property type="project" value="InterPro"/>
</dbReference>
<feature type="domain" description="tRNA/rRNA methyltransferase SpoU type" evidence="3">
    <location>
        <begin position="106"/>
        <end position="239"/>
    </location>
</feature>
<dbReference type="Proteomes" id="UP000253816">
    <property type="component" value="Unassembled WGS sequence"/>
</dbReference>
<proteinExistence type="predicted"/>
<sequence>MEQLSNRRNSKIKTWKEQLKKKSSHFLLLPGEDLLEENRDSFIPKILLSTCHETLHVWAEKYALHHPELYLLTPQLLQTVCDLQHFQGICAIGRIRKLKMPCSGRFLFLDGIQDPGNFGAIVRSCLAFEWDGIFYTSDCCSPYQSKVIRASRGGILQIPLQKTCISAFLENTPTNQIWITKREGLPLKEIPLPPRPFVLVLGNEGHGPSSEWPDTCPGIWIPIREESLNVACAATLLLHALS</sequence>
<evidence type="ECO:0000259" key="3">
    <source>
        <dbReference type="Pfam" id="PF00588"/>
    </source>
</evidence>
<keyword evidence="2 4" id="KW-0808">Transferase</keyword>
<evidence type="ECO:0000256" key="1">
    <source>
        <dbReference type="ARBA" id="ARBA00022603"/>
    </source>
</evidence>
<accession>A0A369KBD4</accession>
<dbReference type="OrthoDB" id="9794400at2"/>
<dbReference type="InterPro" id="IPR029026">
    <property type="entry name" value="tRNA_m1G_MTases_N"/>
</dbReference>
<reference evidence="4 5" key="1">
    <citation type="submission" date="2018-07" db="EMBL/GenBank/DDBJ databases">
        <title>Comparative genomics of the Candidatus Parilichlamydiaceae reveals evidence of convergent evolution and genome reduction in the phylum Chlamydiae.</title>
        <authorList>
            <person name="Taylor-Brown A."/>
            <person name="Polkinghorne A."/>
        </authorList>
    </citation>
    <scope>NUCLEOTIDE SEQUENCE [LARGE SCALE GENOMIC DNA]</scope>
    <source>
        <strain evidence="4 5">Hat2</strain>
    </source>
</reference>
<dbReference type="GO" id="GO:0006396">
    <property type="term" value="P:RNA processing"/>
    <property type="evidence" value="ECO:0007669"/>
    <property type="project" value="InterPro"/>
</dbReference>
<organism evidence="4 5">
    <name type="scientific">Candidatus Similichlamydia laticola</name>
    <dbReference type="NCBI Taxonomy" id="2170265"/>
    <lineage>
        <taxon>Bacteria</taxon>
        <taxon>Pseudomonadati</taxon>
        <taxon>Chlamydiota</taxon>
        <taxon>Chlamydiia</taxon>
        <taxon>Parachlamydiales</taxon>
        <taxon>Candidatus Parilichlamydiaceae</taxon>
        <taxon>Candidatus Similichlamydia</taxon>
    </lineage>
</organism>
<dbReference type="GO" id="GO:0008173">
    <property type="term" value="F:RNA methyltransferase activity"/>
    <property type="evidence" value="ECO:0007669"/>
    <property type="project" value="InterPro"/>
</dbReference>
<dbReference type="InterPro" id="IPR001537">
    <property type="entry name" value="SpoU_MeTrfase"/>
</dbReference>
<dbReference type="PANTHER" id="PTHR43191:SF2">
    <property type="entry name" value="RRNA METHYLTRANSFERASE 3, MITOCHONDRIAL"/>
    <property type="match status" value="1"/>
</dbReference>
<protein>
    <submittedName>
        <fullName evidence="4">23S rRNA (Guanosine-2'-O-)-methyltransferase rlmB</fullName>
    </submittedName>
</protein>
<evidence type="ECO:0000313" key="5">
    <source>
        <dbReference type="Proteomes" id="UP000253816"/>
    </source>
</evidence>
<dbReference type="Pfam" id="PF00588">
    <property type="entry name" value="SpoU_methylase"/>
    <property type="match status" value="1"/>
</dbReference>
<evidence type="ECO:0000313" key="4">
    <source>
        <dbReference type="EMBL" id="RDB31228.1"/>
    </source>
</evidence>
<dbReference type="Gene3D" id="3.40.1280.10">
    <property type="match status" value="1"/>
</dbReference>
<dbReference type="InterPro" id="IPR051259">
    <property type="entry name" value="rRNA_Methyltransferase"/>
</dbReference>
<dbReference type="RefSeq" id="WP_114544617.1">
    <property type="nucleotide sequence ID" value="NZ_QQBG01000026.1"/>
</dbReference>
<dbReference type="PANTHER" id="PTHR43191">
    <property type="entry name" value="RRNA METHYLTRANSFERASE 3"/>
    <property type="match status" value="1"/>
</dbReference>
<dbReference type="GO" id="GO:0032259">
    <property type="term" value="P:methylation"/>
    <property type="evidence" value="ECO:0007669"/>
    <property type="project" value="UniProtKB-KW"/>
</dbReference>
<evidence type="ECO:0000256" key="2">
    <source>
        <dbReference type="ARBA" id="ARBA00022679"/>
    </source>
</evidence>
<keyword evidence="5" id="KW-1185">Reference proteome</keyword>
<dbReference type="CDD" id="cd18095">
    <property type="entry name" value="SpoU-like_rRNA-MTase"/>
    <property type="match status" value="1"/>
</dbReference>
<keyword evidence="1 4" id="KW-0489">Methyltransferase</keyword>
<dbReference type="AlphaFoldDB" id="A0A369KBD4"/>
<name>A0A369KBD4_9BACT</name>
<dbReference type="SUPFAM" id="SSF75217">
    <property type="entry name" value="alpha/beta knot"/>
    <property type="match status" value="1"/>
</dbReference>